<protein>
    <submittedName>
        <fullName evidence="1">Uncharacterized protein</fullName>
    </submittedName>
</protein>
<dbReference type="OrthoDB" id="9800645at2"/>
<dbReference type="STRING" id="1365950.SAMN05428963_12236"/>
<reference evidence="1 2" key="1">
    <citation type="submission" date="2017-02" db="EMBL/GenBank/DDBJ databases">
        <authorList>
            <person name="Peterson S.W."/>
        </authorList>
    </citation>
    <scope>NUCLEOTIDE SEQUENCE [LARGE SCALE GENOMIC DNA]</scope>
    <source>
        <strain evidence="1 2">USBA 369</strain>
    </source>
</reference>
<evidence type="ECO:0000313" key="1">
    <source>
        <dbReference type="EMBL" id="SKA37431.1"/>
    </source>
</evidence>
<dbReference type="EMBL" id="FUXL01000022">
    <property type="protein sequence ID" value="SKA37431.1"/>
    <property type="molecule type" value="Genomic_DNA"/>
</dbReference>
<organism evidence="1 2">
    <name type="scientific">Consotaella salsifontis</name>
    <dbReference type="NCBI Taxonomy" id="1365950"/>
    <lineage>
        <taxon>Bacteria</taxon>
        <taxon>Pseudomonadati</taxon>
        <taxon>Pseudomonadota</taxon>
        <taxon>Alphaproteobacteria</taxon>
        <taxon>Hyphomicrobiales</taxon>
        <taxon>Aurantimonadaceae</taxon>
        <taxon>Consotaella</taxon>
    </lineage>
</organism>
<proteinExistence type="predicted"/>
<dbReference type="Proteomes" id="UP000190135">
    <property type="component" value="Unassembled WGS sequence"/>
</dbReference>
<keyword evidence="2" id="KW-1185">Reference proteome</keyword>
<accession>A0A1T4TAS6</accession>
<name>A0A1T4TAS6_9HYPH</name>
<evidence type="ECO:0000313" key="2">
    <source>
        <dbReference type="Proteomes" id="UP000190135"/>
    </source>
</evidence>
<gene>
    <name evidence="1" type="ORF">SAMN05428963_12236</name>
</gene>
<dbReference type="AlphaFoldDB" id="A0A1T4TAS6"/>
<sequence length="76" mass="8602">MILKAVGTAIEQTIIEGLYEDRFRNKAGQIVDLHQRIALCARNETQARQAMEDHFDSVVHDLLEVSRPAEDAPLRS</sequence>